<proteinExistence type="inferred from homology"/>
<evidence type="ECO:0000313" key="6">
    <source>
        <dbReference type="EMBL" id="MFC6034361.1"/>
    </source>
</evidence>
<dbReference type="EMBL" id="JBHPON010000001">
    <property type="protein sequence ID" value="MFC6034361.1"/>
    <property type="molecule type" value="Genomic_DNA"/>
</dbReference>
<gene>
    <name evidence="6" type="ORF">ACFMB1_02330</name>
</gene>
<keyword evidence="5" id="KW-0460">Magnesium</keyword>
<comment type="similarity">
    <text evidence="2">Belongs to the inositol monophosphatase superfamily.</text>
</comment>
<dbReference type="PRINTS" id="PR00377">
    <property type="entry name" value="IMPHPHTASES"/>
</dbReference>
<evidence type="ECO:0000256" key="1">
    <source>
        <dbReference type="ARBA" id="ARBA00001946"/>
    </source>
</evidence>
<protein>
    <submittedName>
        <fullName evidence="6">Inositol monophosphatase family protein</fullName>
    </submittedName>
</protein>
<evidence type="ECO:0000256" key="3">
    <source>
        <dbReference type="ARBA" id="ARBA00022723"/>
    </source>
</evidence>
<sequence length="273" mass="29462">MVFSPEELKEFTGFASRLADAARAETLPRFRKGTTIFNKAGPWFDPVTDADREAERALRRMIEKIYPGHGVLGEEFAETKAEGPDSGNWRWVLDPVDGTRAFMCGTTSWATLIALEHDGAPVLGLIDQPFTDERWIGANGQTFYTNGGETAAAKTSGLTEIAKARLSTTDPLATGYFSDEEAKAFARVAKAARVARYSLDAYAYGLLAIGELDIVIESGLQRYDYAALIPVVEGAGGVITNWRGEAPGDDEKGELIAAASPELHRAALELLAG</sequence>
<organism evidence="6 7">
    <name type="scientific">Hyphococcus aureus</name>
    <dbReference type="NCBI Taxonomy" id="2666033"/>
    <lineage>
        <taxon>Bacteria</taxon>
        <taxon>Pseudomonadati</taxon>
        <taxon>Pseudomonadota</taxon>
        <taxon>Alphaproteobacteria</taxon>
        <taxon>Parvularculales</taxon>
        <taxon>Parvularculaceae</taxon>
        <taxon>Hyphococcus</taxon>
    </lineage>
</organism>
<dbReference type="PANTHER" id="PTHR43200:SF6">
    <property type="entry name" value="3'(2'),5'-BISPHOSPHATE NUCLEOTIDASE"/>
    <property type="match status" value="1"/>
</dbReference>
<evidence type="ECO:0000256" key="2">
    <source>
        <dbReference type="ARBA" id="ARBA00009759"/>
    </source>
</evidence>
<dbReference type="PANTHER" id="PTHR43200">
    <property type="entry name" value="PHOSPHATASE"/>
    <property type="match status" value="1"/>
</dbReference>
<dbReference type="SUPFAM" id="SSF56655">
    <property type="entry name" value="Carbohydrate phosphatase"/>
    <property type="match status" value="1"/>
</dbReference>
<dbReference type="Gene3D" id="3.30.540.10">
    <property type="entry name" value="Fructose-1,6-Bisphosphatase, subunit A, domain 1"/>
    <property type="match status" value="1"/>
</dbReference>
<comment type="caution">
    <text evidence="6">The sequence shown here is derived from an EMBL/GenBank/DDBJ whole genome shotgun (WGS) entry which is preliminary data.</text>
</comment>
<evidence type="ECO:0000313" key="7">
    <source>
        <dbReference type="Proteomes" id="UP001596116"/>
    </source>
</evidence>
<keyword evidence="4" id="KW-0378">Hydrolase</keyword>
<dbReference type="InterPro" id="IPR051090">
    <property type="entry name" value="Inositol_monoP_superfamily"/>
</dbReference>
<evidence type="ECO:0000256" key="4">
    <source>
        <dbReference type="ARBA" id="ARBA00022801"/>
    </source>
</evidence>
<reference evidence="6 7" key="1">
    <citation type="submission" date="2024-09" db="EMBL/GenBank/DDBJ databases">
        <authorList>
            <person name="Zhang Z.-H."/>
        </authorList>
    </citation>
    <scope>NUCLEOTIDE SEQUENCE [LARGE SCALE GENOMIC DNA]</scope>
    <source>
        <strain evidence="6 7">HHTR114</strain>
    </source>
</reference>
<keyword evidence="3" id="KW-0479">Metal-binding</keyword>
<keyword evidence="7" id="KW-1185">Reference proteome</keyword>
<evidence type="ECO:0000256" key="5">
    <source>
        <dbReference type="ARBA" id="ARBA00022842"/>
    </source>
</evidence>
<dbReference type="InterPro" id="IPR000760">
    <property type="entry name" value="Inositol_monophosphatase-like"/>
</dbReference>
<dbReference type="Pfam" id="PF00459">
    <property type="entry name" value="Inositol_P"/>
    <property type="match status" value="1"/>
</dbReference>
<dbReference type="CDD" id="cd01641">
    <property type="entry name" value="Bacterial_IMPase_like_1"/>
    <property type="match status" value="1"/>
</dbReference>
<comment type="cofactor">
    <cofactor evidence="1">
        <name>Mg(2+)</name>
        <dbReference type="ChEBI" id="CHEBI:18420"/>
    </cofactor>
</comment>
<accession>A0ABW1KTJ3</accession>
<dbReference type="Gene3D" id="3.40.190.80">
    <property type="match status" value="1"/>
</dbReference>
<name>A0ABW1KTJ3_9PROT</name>
<dbReference type="Proteomes" id="UP001596116">
    <property type="component" value="Unassembled WGS sequence"/>
</dbReference>
<dbReference type="RefSeq" id="WP_379880318.1">
    <property type="nucleotide sequence ID" value="NZ_JBHPON010000001.1"/>
</dbReference>